<sequence>MPISWGSLVSFPLSCGFKLIVACSRLLLLSGTRPIVAFPLGKWILSPTMEEYAELLQLDRPFSETPIARPEETWRKANISLDLLTKYFSRSDFPVKLARDFIAGKKGWKKFRINAFKIAFAGIFLFPTSAGRIDLGVIPIVFSEGRSIIPAILCETVRSLSYCRRQGEGVPMFCTQLLQLWFCSHLRHFYRLQTPYHFERHTVSQTVNIALPFTGNSRDWASYLLDLPLGEWSWKVTWGPAVWKPWTHCALFDGVPLPGVWGCTGYYPSLALRQFGGVQYPPRLGDLDAVTFDYIPSEDMWRLLSRVEVIWEGRLSEVVLIEDGTSHSLVSRSLRVSASTGQPERVTVLERELEEAQTELLSLRLARAAEREASAARVESLRSTLHHNSVAVANLRRDLEAQRGNVSTLRTMNEFIREQLEISEDAKDQLAETLAETREQLETEQAERTRVQDELDSLRSYTSGLAFSRVTMESCRLSWTWCMTLLSPNASWLNQEGFPVVTALHQINQVMDSLGARARAVLEEHDEGDPALSTALGRFCRETCIRLGYTCAPPLDPCHNPIFTHRIFSSVGTQWRGDPDPARMIQRSLVASNTPKEKVQDTFPKPIWEATFAQEILSGPLQLGPRAKTLRQEVHFSYHMQLSDHQELLRSSRNLSQKMTPWHKERSNGLRSQDHILRTQARLCARPVPLENRVFLTRNKLIHKPGRWKEDTLMHDVELSDRQDFIRSSRNPDRKTALKRTKNTPVASVRGTISHKSKLGFPQIRNLAKLGQICARTGTRFEKKRAGRKTRFSSRTAAFARRVFPARNKLIYEPGCVGKITTPATSWNSRFAESIPHLIGIFTGKVHENSSDTPTSGSHNSLIRTPIQRKLSYRWKEDVESFPAICCMTHFEFQKTSKTALENRVKKRIRARESRRCRQLSREACTRGAPPSRAARDHGAPRVHAPL</sequence>
<dbReference type="PANTHER" id="PTHR48200:SF1">
    <property type="entry name" value="AMINOTRANSFERASE-LIKE PLANT MOBILE DOMAIN-CONTAINING PROTEIN"/>
    <property type="match status" value="1"/>
</dbReference>
<feature type="region of interest" description="Disordered" evidence="2">
    <location>
        <begin position="920"/>
        <end position="947"/>
    </location>
</feature>
<dbReference type="AlphaFoldDB" id="A0A2N9IL20"/>
<name>A0A2N9IL20_FAGSY</name>
<proteinExistence type="predicted"/>
<feature type="domain" description="DUF7745" evidence="3">
    <location>
        <begin position="40"/>
        <end position="312"/>
    </location>
</feature>
<evidence type="ECO:0000313" key="4">
    <source>
        <dbReference type="EMBL" id="SPD24994.1"/>
    </source>
</evidence>
<protein>
    <recommendedName>
        <fullName evidence="3">DUF7745 domain-containing protein</fullName>
    </recommendedName>
</protein>
<organism evidence="4">
    <name type="scientific">Fagus sylvatica</name>
    <name type="common">Beechnut</name>
    <dbReference type="NCBI Taxonomy" id="28930"/>
    <lineage>
        <taxon>Eukaryota</taxon>
        <taxon>Viridiplantae</taxon>
        <taxon>Streptophyta</taxon>
        <taxon>Embryophyta</taxon>
        <taxon>Tracheophyta</taxon>
        <taxon>Spermatophyta</taxon>
        <taxon>Magnoliopsida</taxon>
        <taxon>eudicotyledons</taxon>
        <taxon>Gunneridae</taxon>
        <taxon>Pentapetalae</taxon>
        <taxon>rosids</taxon>
        <taxon>fabids</taxon>
        <taxon>Fagales</taxon>
        <taxon>Fagaceae</taxon>
        <taxon>Fagus</taxon>
    </lineage>
</organism>
<feature type="coiled-coil region" evidence="1">
    <location>
        <begin position="413"/>
        <end position="454"/>
    </location>
</feature>
<feature type="coiled-coil region" evidence="1">
    <location>
        <begin position="346"/>
        <end position="373"/>
    </location>
</feature>
<reference evidence="4" key="1">
    <citation type="submission" date="2018-02" db="EMBL/GenBank/DDBJ databases">
        <authorList>
            <person name="Cohen D.B."/>
            <person name="Kent A.D."/>
        </authorList>
    </citation>
    <scope>NUCLEOTIDE SEQUENCE</scope>
</reference>
<dbReference type="Pfam" id="PF24924">
    <property type="entry name" value="DUF7745"/>
    <property type="match status" value="1"/>
</dbReference>
<keyword evidence="1" id="KW-0175">Coiled coil</keyword>
<dbReference type="EMBL" id="OIVN01006064">
    <property type="protein sequence ID" value="SPD24994.1"/>
    <property type="molecule type" value="Genomic_DNA"/>
</dbReference>
<evidence type="ECO:0000259" key="3">
    <source>
        <dbReference type="Pfam" id="PF24924"/>
    </source>
</evidence>
<evidence type="ECO:0000256" key="1">
    <source>
        <dbReference type="SAM" id="Coils"/>
    </source>
</evidence>
<gene>
    <name evidence="4" type="ORF">FSB_LOCUS52876</name>
</gene>
<evidence type="ECO:0000256" key="2">
    <source>
        <dbReference type="SAM" id="MobiDB-lite"/>
    </source>
</evidence>
<accession>A0A2N9IL20</accession>
<dbReference type="InterPro" id="IPR056647">
    <property type="entry name" value="DUF7745"/>
</dbReference>
<dbReference type="PANTHER" id="PTHR48200">
    <property type="entry name" value="PROTEIN, PUTATIVE-RELATED"/>
    <property type="match status" value="1"/>
</dbReference>